<dbReference type="RefSeq" id="WP_123238973.1">
    <property type="nucleotide sequence ID" value="NZ_JAAHBY010000002.1"/>
</dbReference>
<dbReference type="Gene3D" id="2.40.50.1070">
    <property type="match status" value="1"/>
</dbReference>
<feature type="active site" description="Nucleophile" evidence="4">
    <location>
        <position position="369"/>
    </location>
</feature>
<dbReference type="Gene3D" id="2.40.50.140">
    <property type="entry name" value="Nucleic acid-binding proteins"/>
    <property type="match status" value="1"/>
</dbReference>
<dbReference type="PANTHER" id="PTHR11061">
    <property type="entry name" value="RNA M5U METHYLTRANSFERASE"/>
    <property type="match status" value="1"/>
</dbReference>
<comment type="caution">
    <text evidence="6">The sequence shown here is derived from an EMBL/GenBank/DDBJ whole genome shotgun (WGS) entry which is preliminary data.</text>
</comment>
<evidence type="ECO:0000256" key="2">
    <source>
        <dbReference type="ARBA" id="ARBA00022679"/>
    </source>
</evidence>
<accession>A0ABX9WM28</accession>
<name>A0ABX9WM28_9ACTN</name>
<feature type="binding site" evidence="4">
    <location>
        <position position="342"/>
    </location>
    <ligand>
        <name>S-adenosyl-L-methionine</name>
        <dbReference type="ChEBI" id="CHEBI:59789"/>
    </ligand>
</feature>
<reference evidence="6 7" key="1">
    <citation type="submission" date="2018-11" db="EMBL/GenBank/DDBJ databases">
        <title>Micromonospora sp. PPF5-17, a new actinomycetes isolated from a hot spring soil.</title>
        <authorList>
            <person name="Thawai C."/>
        </authorList>
    </citation>
    <scope>NUCLEOTIDE SEQUENCE [LARGE SCALE GENOMIC DNA]</scope>
    <source>
        <strain evidence="6 7">PPF5-17</strain>
    </source>
</reference>
<gene>
    <name evidence="6" type="ORF">EFE23_01140</name>
</gene>
<dbReference type="Gene3D" id="3.40.50.150">
    <property type="entry name" value="Vaccinia Virus protein VP39"/>
    <property type="match status" value="2"/>
</dbReference>
<evidence type="ECO:0000313" key="7">
    <source>
        <dbReference type="Proteomes" id="UP000280698"/>
    </source>
</evidence>
<keyword evidence="1 4" id="KW-0489">Methyltransferase</keyword>
<organism evidence="6 7">
    <name type="scientific">Micromonospora solifontis</name>
    <dbReference type="NCBI Taxonomy" id="2487138"/>
    <lineage>
        <taxon>Bacteria</taxon>
        <taxon>Bacillati</taxon>
        <taxon>Actinomycetota</taxon>
        <taxon>Actinomycetes</taxon>
        <taxon>Micromonosporales</taxon>
        <taxon>Micromonosporaceae</taxon>
        <taxon>Micromonospora</taxon>
    </lineage>
</organism>
<keyword evidence="7" id="KW-1185">Reference proteome</keyword>
<evidence type="ECO:0000313" key="6">
    <source>
        <dbReference type="EMBL" id="RNM01676.1"/>
    </source>
</evidence>
<evidence type="ECO:0000259" key="5">
    <source>
        <dbReference type="PROSITE" id="PS50926"/>
    </source>
</evidence>
<evidence type="ECO:0000256" key="1">
    <source>
        <dbReference type="ARBA" id="ARBA00022603"/>
    </source>
</evidence>
<dbReference type="EMBL" id="RJLN01000002">
    <property type="protein sequence ID" value="RNM01676.1"/>
    <property type="molecule type" value="Genomic_DNA"/>
</dbReference>
<dbReference type="SUPFAM" id="SSF53335">
    <property type="entry name" value="S-adenosyl-L-methionine-dependent methyltransferases"/>
    <property type="match status" value="1"/>
</dbReference>
<sequence>MTAPADARRGLEEAERVELTVDAVAPGGHCVARVDGQVVFVRHALPSERVVAEVTELHRGFARADAVEILTASPDRVEPPCPYARPGRCGGCDLQHVAPEAQLRWKAAVVREQLTRLGGFTDAQVDALGVRVEALPGGSLGWRSRVRYAVDGAGRAGLLKHRSHEVVPVDRCLIAHPALQELPVLAPGGARWPDADAVETVASSGGDVSVTAYADGVPAPVSGPQRVREVAAGRDWTLPASGFWQVHPAAADTLVGAVLDLLDPRPGETAWDLYGGAGLFAAALAGRVGDARVTLVESAPEGVAAARENLSDLPRVEVVAARVEAALARRRVTGPVDLVVLDPPRSGAGAAVVRQIAAAGPRAVAYVACDPAAFARDVHTFTGLGWRLTALRGFDLFPMTQHVELVGLFLPPVAGC</sequence>
<keyword evidence="3 4" id="KW-0949">S-adenosyl-L-methionine</keyword>
<proteinExistence type="inferred from homology"/>
<evidence type="ECO:0000256" key="4">
    <source>
        <dbReference type="PROSITE-ProRule" id="PRU01024"/>
    </source>
</evidence>
<feature type="binding site" evidence="4">
    <location>
        <position position="297"/>
    </location>
    <ligand>
        <name>S-adenosyl-L-methionine</name>
        <dbReference type="ChEBI" id="CHEBI:59789"/>
    </ligand>
</feature>
<dbReference type="GO" id="GO:0008168">
    <property type="term" value="F:methyltransferase activity"/>
    <property type="evidence" value="ECO:0007669"/>
    <property type="project" value="UniProtKB-KW"/>
</dbReference>
<feature type="domain" description="TRAM" evidence="5">
    <location>
        <begin position="10"/>
        <end position="68"/>
    </location>
</feature>
<dbReference type="PROSITE" id="PS01231">
    <property type="entry name" value="TRMA_2"/>
    <property type="match status" value="1"/>
</dbReference>
<dbReference type="SUPFAM" id="SSF50249">
    <property type="entry name" value="Nucleic acid-binding proteins"/>
    <property type="match status" value="1"/>
</dbReference>
<dbReference type="PANTHER" id="PTHR11061:SF30">
    <property type="entry name" value="TRNA (URACIL(54)-C(5))-METHYLTRANSFERASE"/>
    <property type="match status" value="1"/>
</dbReference>
<dbReference type="InterPro" id="IPR002792">
    <property type="entry name" value="TRAM_dom"/>
</dbReference>
<evidence type="ECO:0000256" key="3">
    <source>
        <dbReference type="ARBA" id="ARBA00022691"/>
    </source>
</evidence>
<keyword evidence="2 4" id="KW-0808">Transferase</keyword>
<dbReference type="InterPro" id="IPR030391">
    <property type="entry name" value="MeTrfase_TrmA_CS"/>
</dbReference>
<comment type="similarity">
    <text evidence="4">Belongs to the class I-like SAM-binding methyltransferase superfamily. RNA M5U methyltransferase family.</text>
</comment>
<feature type="binding site" evidence="4">
    <location>
        <position position="245"/>
    </location>
    <ligand>
        <name>S-adenosyl-L-methionine</name>
        <dbReference type="ChEBI" id="CHEBI:59789"/>
    </ligand>
</feature>
<feature type="binding site" evidence="4">
    <location>
        <position position="274"/>
    </location>
    <ligand>
        <name>S-adenosyl-L-methionine</name>
        <dbReference type="ChEBI" id="CHEBI:59789"/>
    </ligand>
</feature>
<protein>
    <submittedName>
        <fullName evidence="6">Class I SAM-dependent RNA methyltransferase</fullName>
    </submittedName>
</protein>
<dbReference type="Proteomes" id="UP000280698">
    <property type="component" value="Unassembled WGS sequence"/>
</dbReference>
<dbReference type="PROSITE" id="PS50926">
    <property type="entry name" value="TRAM"/>
    <property type="match status" value="1"/>
</dbReference>
<dbReference type="Pfam" id="PF05958">
    <property type="entry name" value="tRNA_U5-meth_tr"/>
    <property type="match status" value="1"/>
</dbReference>
<dbReference type="InterPro" id="IPR012340">
    <property type="entry name" value="NA-bd_OB-fold"/>
</dbReference>
<dbReference type="InterPro" id="IPR010280">
    <property type="entry name" value="U5_MeTrfase_fam"/>
</dbReference>
<dbReference type="PROSITE" id="PS51687">
    <property type="entry name" value="SAM_MT_RNA_M5U"/>
    <property type="match status" value="1"/>
</dbReference>
<dbReference type="Pfam" id="PF01938">
    <property type="entry name" value="TRAM"/>
    <property type="match status" value="1"/>
</dbReference>
<dbReference type="InterPro" id="IPR029063">
    <property type="entry name" value="SAM-dependent_MTases_sf"/>
</dbReference>
<dbReference type="GO" id="GO:0032259">
    <property type="term" value="P:methylation"/>
    <property type="evidence" value="ECO:0007669"/>
    <property type="project" value="UniProtKB-KW"/>
</dbReference>